<protein>
    <recommendedName>
        <fullName evidence="4">Cysteine synthase B</fullName>
    </recommendedName>
    <alternativeName>
        <fullName evidence="5">O-acetylserine (thiol)-lyase B</fullName>
    </alternativeName>
    <alternativeName>
        <fullName evidence="6">O-acetylserine sulfhydrylase B</fullName>
    </alternativeName>
</protein>
<dbReference type="Proteomes" id="UP000539175">
    <property type="component" value="Unassembled WGS sequence"/>
</dbReference>
<dbReference type="SUPFAM" id="SSF54631">
    <property type="entry name" value="CBS-domain pair"/>
    <property type="match status" value="1"/>
</dbReference>
<dbReference type="Gene3D" id="3.10.580.10">
    <property type="entry name" value="CBS-domain"/>
    <property type="match status" value="1"/>
</dbReference>
<feature type="domain" description="CBS" evidence="9">
    <location>
        <begin position="361"/>
        <end position="422"/>
    </location>
</feature>
<dbReference type="Pfam" id="PF00571">
    <property type="entry name" value="CBS"/>
    <property type="match status" value="2"/>
</dbReference>
<evidence type="ECO:0000256" key="2">
    <source>
        <dbReference type="ARBA" id="ARBA00007103"/>
    </source>
</evidence>
<evidence type="ECO:0000256" key="1">
    <source>
        <dbReference type="ARBA" id="ARBA00001933"/>
    </source>
</evidence>
<keyword evidence="11" id="KW-1185">Reference proteome</keyword>
<evidence type="ECO:0000256" key="8">
    <source>
        <dbReference type="SAM" id="MobiDB-lite"/>
    </source>
</evidence>
<dbReference type="FunFam" id="3.40.50.1100:FF:000003">
    <property type="entry name" value="Cystathionine beta-synthase"/>
    <property type="match status" value="1"/>
</dbReference>
<dbReference type="EMBL" id="JACIIZ010000001">
    <property type="protein sequence ID" value="MBB6249763.1"/>
    <property type="molecule type" value="Genomic_DNA"/>
</dbReference>
<dbReference type="GO" id="GO:0016829">
    <property type="term" value="F:lyase activity"/>
    <property type="evidence" value="ECO:0007669"/>
    <property type="project" value="UniProtKB-KW"/>
</dbReference>
<dbReference type="GO" id="GO:0006535">
    <property type="term" value="P:cysteine biosynthetic process from serine"/>
    <property type="evidence" value="ECO:0007669"/>
    <property type="project" value="InterPro"/>
</dbReference>
<dbReference type="PANTHER" id="PTHR10314">
    <property type="entry name" value="CYSTATHIONINE BETA-SYNTHASE"/>
    <property type="match status" value="1"/>
</dbReference>
<dbReference type="Gene3D" id="3.40.50.1100">
    <property type="match status" value="2"/>
</dbReference>
<evidence type="ECO:0000259" key="9">
    <source>
        <dbReference type="PROSITE" id="PS51371"/>
    </source>
</evidence>
<proteinExistence type="inferred from homology"/>
<keyword evidence="3" id="KW-0663">Pyridoxal phosphate</keyword>
<evidence type="ECO:0000256" key="5">
    <source>
        <dbReference type="ARBA" id="ARBA00078257"/>
    </source>
</evidence>
<evidence type="ECO:0000256" key="3">
    <source>
        <dbReference type="ARBA" id="ARBA00022898"/>
    </source>
</evidence>
<dbReference type="InterPro" id="IPR050214">
    <property type="entry name" value="Cys_Synth/Cystath_Beta-Synth"/>
</dbReference>
<evidence type="ECO:0000256" key="6">
    <source>
        <dbReference type="ARBA" id="ARBA00079153"/>
    </source>
</evidence>
<dbReference type="InterPro" id="IPR001926">
    <property type="entry name" value="TrpB-like_PALP"/>
</dbReference>
<dbReference type="RefSeq" id="WP_246462846.1">
    <property type="nucleotide sequence ID" value="NZ_JACIIZ010000001.1"/>
</dbReference>
<evidence type="ECO:0000256" key="4">
    <source>
        <dbReference type="ARBA" id="ARBA00072081"/>
    </source>
</evidence>
<comment type="cofactor">
    <cofactor evidence="1">
        <name>pyridoxal 5'-phosphate</name>
        <dbReference type="ChEBI" id="CHEBI:597326"/>
    </cofactor>
</comment>
<evidence type="ECO:0000313" key="11">
    <source>
        <dbReference type="Proteomes" id="UP000539175"/>
    </source>
</evidence>
<dbReference type="FunFam" id="3.40.50.1100:FF:000118">
    <property type="entry name" value="Related to CYS4-cystathionine beta-synthase"/>
    <property type="match status" value="1"/>
</dbReference>
<dbReference type="CDD" id="cd01561">
    <property type="entry name" value="CBS_like"/>
    <property type="match status" value="1"/>
</dbReference>
<feature type="region of interest" description="Disordered" evidence="8">
    <location>
        <begin position="1"/>
        <end position="27"/>
    </location>
</feature>
<accession>A0A7X0EAR4</accession>
<dbReference type="PROSITE" id="PS51371">
    <property type="entry name" value="CBS"/>
    <property type="match status" value="1"/>
</dbReference>
<dbReference type="InterPro" id="IPR046353">
    <property type="entry name" value="CBS_C"/>
</dbReference>
<sequence length="482" mass="51492">MSIAHASSAPVPSTPTPAALAPSPDSPGDAGPAILSLIGNTPLIRVTKVDTGPCELYLKLENQNPGGSIKDRIGLAMVEGAEKSGRLKPGGTVVEATAGNTGLGLALVCAAKGYRLVLVIPDKMAAEKINHLRALGAEIHVTRSDVGKGHPDYYQDIAERLAGEIPGAVYMNQFANPDNPAAHERWTGPELLRQMDGRLDAVVVGVGSGGTLTGLGRYFRAASPRTRLVLADPQGSILRDLVKTGRHDEPGSWVVEGIGEDFVPPNCDLQFVDDAYTVPDSESLNAARELLRKEGVLGGSSSGTLFAAALRYCRAQTVPKRVVTLVCDTGNKYLSKMFNDGWMADQGFLPRERTGDLRDLMTRRVDKGQVVTVSPDDTLLTAYKRMRIADVSQLPVMQGGRVVGLLDESDLLLHVEPDPSRFRGPVSGAMTARLETVPVTAPIGVLDGIFSRNMVALVTEDDAFLGLLTRVDLLNHLRRQLG</sequence>
<dbReference type="InterPro" id="IPR036052">
    <property type="entry name" value="TrpB-like_PALP_sf"/>
</dbReference>
<dbReference type="InterPro" id="IPR001216">
    <property type="entry name" value="P-phosphate_BS"/>
</dbReference>
<dbReference type="Pfam" id="PF00291">
    <property type="entry name" value="PALP"/>
    <property type="match status" value="1"/>
</dbReference>
<evidence type="ECO:0000313" key="10">
    <source>
        <dbReference type="EMBL" id="MBB6249763.1"/>
    </source>
</evidence>
<dbReference type="SMART" id="SM00116">
    <property type="entry name" value="CBS"/>
    <property type="match status" value="1"/>
</dbReference>
<keyword evidence="10" id="KW-0456">Lyase</keyword>
<dbReference type="GO" id="GO:0016765">
    <property type="term" value="F:transferase activity, transferring alkyl or aryl (other than methyl) groups"/>
    <property type="evidence" value="ECO:0007669"/>
    <property type="project" value="UniProtKB-ARBA"/>
</dbReference>
<organism evidence="10 11">
    <name type="scientific">Nitrospirillum iridis</name>
    <dbReference type="NCBI Taxonomy" id="765888"/>
    <lineage>
        <taxon>Bacteria</taxon>
        <taxon>Pseudomonadati</taxon>
        <taxon>Pseudomonadota</taxon>
        <taxon>Alphaproteobacteria</taxon>
        <taxon>Rhodospirillales</taxon>
        <taxon>Azospirillaceae</taxon>
        <taxon>Nitrospirillum</taxon>
    </lineage>
</organism>
<gene>
    <name evidence="10" type="ORF">FHS74_000296</name>
</gene>
<comment type="similarity">
    <text evidence="2">Belongs to the cysteine synthase/cystathionine beta-synthase family.</text>
</comment>
<comment type="caution">
    <text evidence="10">The sequence shown here is derived from an EMBL/GenBank/DDBJ whole genome shotgun (WGS) entry which is preliminary data.</text>
</comment>
<dbReference type="CDD" id="cd04608">
    <property type="entry name" value="CBS_pair_CBS"/>
    <property type="match status" value="1"/>
</dbReference>
<dbReference type="AlphaFoldDB" id="A0A7X0EAR4"/>
<name>A0A7X0EAR4_9PROT</name>
<dbReference type="PROSITE" id="PS00901">
    <property type="entry name" value="CYS_SYNTHASE"/>
    <property type="match status" value="1"/>
</dbReference>
<dbReference type="InterPro" id="IPR000644">
    <property type="entry name" value="CBS_dom"/>
</dbReference>
<dbReference type="SUPFAM" id="SSF53686">
    <property type="entry name" value="Tryptophan synthase beta subunit-like PLP-dependent enzymes"/>
    <property type="match status" value="1"/>
</dbReference>
<dbReference type="InterPro" id="IPR046342">
    <property type="entry name" value="CBS_dom_sf"/>
</dbReference>
<evidence type="ECO:0000256" key="7">
    <source>
        <dbReference type="PROSITE-ProRule" id="PRU00703"/>
    </source>
</evidence>
<reference evidence="10 11" key="1">
    <citation type="submission" date="2020-08" db="EMBL/GenBank/DDBJ databases">
        <title>Genomic Encyclopedia of Type Strains, Phase IV (KMG-IV): sequencing the most valuable type-strain genomes for metagenomic binning, comparative biology and taxonomic classification.</title>
        <authorList>
            <person name="Goeker M."/>
        </authorList>
    </citation>
    <scope>NUCLEOTIDE SEQUENCE [LARGE SCALE GENOMIC DNA]</scope>
    <source>
        <strain evidence="10 11">DSM 22198</strain>
    </source>
</reference>
<keyword evidence="7" id="KW-0129">CBS domain</keyword>